<dbReference type="KEGG" id="pla:Plav_0128"/>
<dbReference type="AlphaFoldDB" id="A7HPB8"/>
<dbReference type="Gene3D" id="3.90.850.10">
    <property type="entry name" value="Fumarylacetoacetase-like, C-terminal domain"/>
    <property type="match status" value="1"/>
</dbReference>
<dbReference type="PANTHER" id="PTHR11820">
    <property type="entry name" value="ACYLPYRUVASE"/>
    <property type="match status" value="1"/>
</dbReference>
<dbReference type="InterPro" id="IPR036663">
    <property type="entry name" value="Fumarylacetoacetase_C_sf"/>
</dbReference>
<protein>
    <submittedName>
        <fullName evidence="4">2-keto-4-pentenoate hydratase/2-oxohepta-3-ene-1 7-dioic acid hydratase (Catechol pathway)-like protein</fullName>
    </submittedName>
</protein>
<dbReference type="Pfam" id="PF01557">
    <property type="entry name" value="FAA_hydrolase"/>
    <property type="match status" value="1"/>
</dbReference>
<dbReference type="OrthoDB" id="1322593at2"/>
<sequence length="377" mass="40226">MGFSFRAGVFVMTLLGSTAAQAEGFGTVEIAPVAEALTFARVEEDGHYRLLLVSSYEGGVVSGVDVTAALGADDPIDAYGRHGYDAIAALAAGTSERMPVERLALPARLTASHIAVGTNFPEHAEESAVTDGPFLFPKEVEPTGFNAPVPAGEALLDYEVELCFVALSPVDLNGALDGTAPERMGLMLCNDVTDRAALMRNVDPSDVTSGKGFTTGKSAPGFLPVGNLFVIPRELRPFAEAAELRLWRNGELKQAATQSEAIWDFDELLRQTKAREGVTWTYQGREVGLPAPGGRIPARTAILAGTPDGTVFRGVNKSAMALGLWDFVAGGWDRPITAHVVERHIAQEKASGDYLKPGERVQIAVRYLGEIDSRIVE</sequence>
<dbReference type="GO" id="GO:0018773">
    <property type="term" value="F:acetylpyruvate hydrolase activity"/>
    <property type="evidence" value="ECO:0007669"/>
    <property type="project" value="TreeGrafter"/>
</dbReference>
<evidence type="ECO:0000313" key="4">
    <source>
        <dbReference type="EMBL" id="ABS61751.1"/>
    </source>
</evidence>
<dbReference type="PANTHER" id="PTHR11820:SF7">
    <property type="entry name" value="ACYLPYRUVASE FAHD1, MITOCHONDRIAL"/>
    <property type="match status" value="1"/>
</dbReference>
<evidence type="ECO:0000256" key="2">
    <source>
        <dbReference type="SAM" id="SignalP"/>
    </source>
</evidence>
<dbReference type="InterPro" id="IPR011234">
    <property type="entry name" value="Fumarylacetoacetase-like_C"/>
</dbReference>
<feature type="signal peptide" evidence="2">
    <location>
        <begin position="1"/>
        <end position="22"/>
    </location>
</feature>
<organism evidence="4 5">
    <name type="scientific">Parvibaculum lavamentivorans (strain DS-1 / DSM 13023 / NCIMB 13966)</name>
    <dbReference type="NCBI Taxonomy" id="402881"/>
    <lineage>
        <taxon>Bacteria</taxon>
        <taxon>Pseudomonadati</taxon>
        <taxon>Pseudomonadota</taxon>
        <taxon>Alphaproteobacteria</taxon>
        <taxon>Hyphomicrobiales</taxon>
        <taxon>Parvibaculaceae</taxon>
        <taxon>Parvibaculum</taxon>
    </lineage>
</organism>
<keyword evidence="1" id="KW-0479">Metal-binding</keyword>
<dbReference type="STRING" id="402881.Plav_0128"/>
<dbReference type="Proteomes" id="UP000006377">
    <property type="component" value="Chromosome"/>
</dbReference>
<evidence type="ECO:0000256" key="1">
    <source>
        <dbReference type="ARBA" id="ARBA00022723"/>
    </source>
</evidence>
<dbReference type="HOGENOM" id="CLU_683025_0_0_5"/>
<dbReference type="RefSeq" id="WP_011995042.1">
    <property type="nucleotide sequence ID" value="NC_009719.1"/>
</dbReference>
<evidence type="ECO:0000313" key="5">
    <source>
        <dbReference type="Proteomes" id="UP000006377"/>
    </source>
</evidence>
<evidence type="ECO:0000259" key="3">
    <source>
        <dbReference type="Pfam" id="PF01557"/>
    </source>
</evidence>
<dbReference type="GO" id="GO:0046872">
    <property type="term" value="F:metal ion binding"/>
    <property type="evidence" value="ECO:0007669"/>
    <property type="project" value="UniProtKB-KW"/>
</dbReference>
<dbReference type="SUPFAM" id="SSF56529">
    <property type="entry name" value="FAH"/>
    <property type="match status" value="1"/>
</dbReference>
<dbReference type="EMBL" id="CP000774">
    <property type="protein sequence ID" value="ABS61751.1"/>
    <property type="molecule type" value="Genomic_DNA"/>
</dbReference>
<name>A7HPB8_PARL1</name>
<gene>
    <name evidence="4" type="ordered locus">Plav_0128</name>
</gene>
<proteinExistence type="predicted"/>
<reference evidence="4 5" key="1">
    <citation type="journal article" date="2011" name="Stand. Genomic Sci.">
        <title>Complete genome sequence of Parvibaculum lavamentivorans type strain (DS-1(T)).</title>
        <authorList>
            <person name="Schleheck D."/>
            <person name="Weiss M."/>
            <person name="Pitluck S."/>
            <person name="Bruce D."/>
            <person name="Land M.L."/>
            <person name="Han S."/>
            <person name="Saunders E."/>
            <person name="Tapia R."/>
            <person name="Detter C."/>
            <person name="Brettin T."/>
            <person name="Han J."/>
            <person name="Woyke T."/>
            <person name="Goodwin L."/>
            <person name="Pennacchio L."/>
            <person name="Nolan M."/>
            <person name="Cook A.M."/>
            <person name="Kjelleberg S."/>
            <person name="Thomas T."/>
        </authorList>
    </citation>
    <scope>NUCLEOTIDE SEQUENCE [LARGE SCALE GENOMIC DNA]</scope>
    <source>
        <strain evidence="5">DS-1 / DSM 13023 / NCIMB 13966</strain>
    </source>
</reference>
<keyword evidence="2" id="KW-0732">Signal</keyword>
<keyword evidence="5" id="KW-1185">Reference proteome</keyword>
<feature type="chain" id="PRO_5002707369" evidence="2">
    <location>
        <begin position="23"/>
        <end position="377"/>
    </location>
</feature>
<accession>A7HPB8</accession>
<dbReference type="eggNOG" id="COG0179">
    <property type="taxonomic scope" value="Bacteria"/>
</dbReference>
<feature type="domain" description="Fumarylacetoacetase-like C-terminal" evidence="3">
    <location>
        <begin position="113"/>
        <end position="376"/>
    </location>
</feature>